<dbReference type="PANTHER" id="PTHR43350">
    <property type="entry name" value="NAD-DEPENDENT ALCOHOL DEHYDROGENASE"/>
    <property type="match status" value="1"/>
</dbReference>
<protein>
    <submittedName>
        <fullName evidence="7">Dehydrogenase</fullName>
    </submittedName>
</protein>
<feature type="domain" description="Alcohol dehydrogenase-like C-terminal" evidence="6">
    <location>
        <begin position="160"/>
        <end position="267"/>
    </location>
</feature>
<comment type="caution">
    <text evidence="7">The sequence shown here is derived from an EMBL/GenBank/DDBJ whole genome shotgun (WGS) entry which is preliminary data.</text>
</comment>
<accession>A0A4V5PMY7</accession>
<evidence type="ECO:0000256" key="2">
    <source>
        <dbReference type="ARBA" id="ARBA00008072"/>
    </source>
</evidence>
<dbReference type="Gene3D" id="3.90.180.10">
    <property type="entry name" value="Medium-chain alcohol dehydrogenases, catalytic domain"/>
    <property type="match status" value="2"/>
</dbReference>
<dbReference type="SUPFAM" id="SSF50129">
    <property type="entry name" value="GroES-like"/>
    <property type="match status" value="1"/>
</dbReference>
<dbReference type="RefSeq" id="WP_136929851.1">
    <property type="nucleotide sequence ID" value="NZ_SSMQ01000014.1"/>
</dbReference>
<proteinExistence type="inferred from homology"/>
<keyword evidence="3" id="KW-0479">Metal-binding</keyword>
<dbReference type="Proteomes" id="UP000309215">
    <property type="component" value="Unassembled WGS sequence"/>
</dbReference>
<evidence type="ECO:0000256" key="4">
    <source>
        <dbReference type="ARBA" id="ARBA00022833"/>
    </source>
</evidence>
<dbReference type="PANTHER" id="PTHR43350:SF19">
    <property type="entry name" value="D-GULOSIDE 3-DEHYDROGENASE"/>
    <property type="match status" value="1"/>
</dbReference>
<dbReference type="InterPro" id="IPR036291">
    <property type="entry name" value="NAD(P)-bd_dom_sf"/>
</dbReference>
<dbReference type="Pfam" id="PF00107">
    <property type="entry name" value="ADH_zinc_N"/>
    <property type="match status" value="1"/>
</dbReference>
<keyword evidence="5" id="KW-0560">Oxidoreductase</keyword>
<comment type="similarity">
    <text evidence="2">Belongs to the zinc-containing alcohol dehydrogenase family.</text>
</comment>
<gene>
    <name evidence="7" type="ORF">E8A74_15835</name>
</gene>
<sequence>MTRARAIWFERPGVAALRDEPLSDPGPHEALVRTLACGVSAGTERLVLMGRVPPDIRAVMALPAQRGSFDLPTSYGYAAVGVVEAIGVHTSPDLLGRTVFALHPHHDRFISNEHALRPLSEGIPAPRATLAANLETALNAVWDAEIALGERVVVVGLGVVGQLVARLATRAGGHVACIDPDERRAALARDLGCAAALPSIDAAIVAEADVLIEASGSPEALAALVASAGSEARILVVSWYGERGVPLPLGGRFHPNRVTIRSSQVGAIPPARRARFTFDRRFSVVNELLRDDHLDRLVGPLVPFTDAPRLYASLAAGEAWNPPHRVLDPSR</sequence>
<name>A0A4V5PMY7_9BACT</name>
<evidence type="ECO:0000259" key="6">
    <source>
        <dbReference type="Pfam" id="PF00107"/>
    </source>
</evidence>
<evidence type="ECO:0000313" key="7">
    <source>
        <dbReference type="EMBL" id="TKD08391.1"/>
    </source>
</evidence>
<dbReference type="InterPro" id="IPR011032">
    <property type="entry name" value="GroES-like_sf"/>
</dbReference>
<dbReference type="Gene3D" id="3.40.50.720">
    <property type="entry name" value="NAD(P)-binding Rossmann-like Domain"/>
    <property type="match status" value="1"/>
</dbReference>
<dbReference type="SUPFAM" id="SSF51735">
    <property type="entry name" value="NAD(P)-binding Rossmann-fold domains"/>
    <property type="match status" value="1"/>
</dbReference>
<dbReference type="GO" id="GO:0016491">
    <property type="term" value="F:oxidoreductase activity"/>
    <property type="evidence" value="ECO:0007669"/>
    <property type="project" value="UniProtKB-KW"/>
</dbReference>
<comment type="cofactor">
    <cofactor evidence="1">
        <name>Zn(2+)</name>
        <dbReference type="ChEBI" id="CHEBI:29105"/>
    </cofactor>
</comment>
<dbReference type="GO" id="GO:0046872">
    <property type="term" value="F:metal ion binding"/>
    <property type="evidence" value="ECO:0007669"/>
    <property type="project" value="UniProtKB-KW"/>
</dbReference>
<keyword evidence="8" id="KW-1185">Reference proteome</keyword>
<keyword evidence="4" id="KW-0862">Zinc</keyword>
<organism evidence="7 8">
    <name type="scientific">Polyangium fumosum</name>
    <dbReference type="NCBI Taxonomy" id="889272"/>
    <lineage>
        <taxon>Bacteria</taxon>
        <taxon>Pseudomonadati</taxon>
        <taxon>Myxococcota</taxon>
        <taxon>Polyangia</taxon>
        <taxon>Polyangiales</taxon>
        <taxon>Polyangiaceae</taxon>
        <taxon>Polyangium</taxon>
    </lineage>
</organism>
<dbReference type="InterPro" id="IPR013149">
    <property type="entry name" value="ADH-like_C"/>
</dbReference>
<evidence type="ECO:0000256" key="1">
    <source>
        <dbReference type="ARBA" id="ARBA00001947"/>
    </source>
</evidence>
<dbReference type="AlphaFoldDB" id="A0A4V5PMY7"/>
<dbReference type="CDD" id="cd08255">
    <property type="entry name" value="2-desacetyl-2-hydroxyethyl_bacteriochlorophyllide_like"/>
    <property type="match status" value="1"/>
</dbReference>
<dbReference type="OrthoDB" id="9781588at2"/>
<reference evidence="7 8" key="1">
    <citation type="submission" date="2019-04" db="EMBL/GenBank/DDBJ databases">
        <authorList>
            <person name="Li Y."/>
            <person name="Wang J."/>
        </authorList>
    </citation>
    <scope>NUCLEOTIDE SEQUENCE [LARGE SCALE GENOMIC DNA]</scope>
    <source>
        <strain evidence="7 8">DSM 14668</strain>
    </source>
</reference>
<evidence type="ECO:0000313" key="8">
    <source>
        <dbReference type="Proteomes" id="UP000309215"/>
    </source>
</evidence>
<evidence type="ECO:0000256" key="3">
    <source>
        <dbReference type="ARBA" id="ARBA00022723"/>
    </source>
</evidence>
<evidence type="ECO:0000256" key="5">
    <source>
        <dbReference type="ARBA" id="ARBA00023002"/>
    </source>
</evidence>
<dbReference type="EMBL" id="SSMQ01000014">
    <property type="protein sequence ID" value="TKD08391.1"/>
    <property type="molecule type" value="Genomic_DNA"/>
</dbReference>